<dbReference type="InterPro" id="IPR035396">
    <property type="entry name" value="Bac_rhamnosid6H"/>
</dbReference>
<name>A0A136IL00_9PEZI</name>
<dbReference type="AlphaFoldDB" id="A0A136IL00"/>
<dbReference type="Gene3D" id="2.60.420.10">
    <property type="entry name" value="Maltose phosphorylase, domain 3"/>
    <property type="match status" value="1"/>
</dbReference>
<dbReference type="InterPro" id="IPR012341">
    <property type="entry name" value="6hp_glycosidase-like_sf"/>
</dbReference>
<evidence type="ECO:0000259" key="1">
    <source>
        <dbReference type="Pfam" id="PF17389"/>
    </source>
</evidence>
<sequence length="781" mass="88474">MRVSPWYESARWIWVPDYDDTSPEGKICLFRRAFELAAGQHEPCILKVSADTRYELHVNDVRVSVGPCKSYPGRWYYETLNIQPFLRQGPNVISVRVLRFSDKHAGSLSLMRTSLPGLIVHCDVQGQQLHTNATWQAAQDTSVTMANRRDWNYALGPPFMVLDESVDGRKQYLNWRAPSSITETARWAQATVVSMRSMMMPILEPWKLVERPIPPMEEKEGCFDGVVCCSDPSMLASWTKLIQEDAAFTLPALTTAWVEFETKQYTTAYLSLQCAAGAGSRVEILCSECYEAPMPRAGPGVQRVKGDRRDHKRGKLYGPLNSYITHDGANVYEPFWFNAFRFIRLQVAVSDKPLQIQSFRLRTTYYPLAAKTDIATSAPGVEAMYGTSVETLRNCMHETYEDCPFYEQNQFLMDSRLQMLFTYQLSRDDRLARKTMHEFYASRRDDGLLQAQFPSPGTTVNIPVFSLFFVAMVHDHMLYFHDESLIKQYLGTIDGILAYFERLLIDQADGKGLVGHFEDPDDWAFVDWVAEWNVGPPLHGMATPPAYHTCPAATIYSLLYAWALQLAAELSRYVRRYDTATEYQSRATSLIEAVNEHCFDTEQSFYTDGPQHDSYSQHCQVFAILTGAIKGQQAMDLMLRTSNAVADHGKANAPASGTSGPPKIPKCSYAMSFYVFRAARMTGLYEELWAQHVAPWGEMLADSLVTFAESESMVRSDCHGWSAVPIYEVVAELFGVKPRLDGSLQSSTVVKLVELEREIRQRRVVPVKEMQGPPVMVQEQA</sequence>
<accession>A0A136IL00</accession>
<dbReference type="PANTHER" id="PTHR34987">
    <property type="entry name" value="C, PUTATIVE (AFU_ORTHOLOGUE AFUA_3G02880)-RELATED"/>
    <property type="match status" value="1"/>
</dbReference>
<dbReference type="GO" id="GO:0016798">
    <property type="term" value="F:hydrolase activity, acting on glycosyl bonds"/>
    <property type="evidence" value="ECO:0007669"/>
    <property type="project" value="UniProtKB-KW"/>
</dbReference>
<dbReference type="InterPro" id="IPR008979">
    <property type="entry name" value="Galactose-bd-like_sf"/>
</dbReference>
<dbReference type="Gene3D" id="2.60.120.260">
    <property type="entry name" value="Galactose-binding domain-like"/>
    <property type="match status" value="2"/>
</dbReference>
<dbReference type="PANTHER" id="PTHR34987:SF2">
    <property type="entry name" value="B, PUTATIVE (AFU_ORTHOLOGUE AFUA_7G05040)-RELATED"/>
    <property type="match status" value="1"/>
</dbReference>
<evidence type="ECO:0000313" key="2">
    <source>
        <dbReference type="EMBL" id="KXJ85636.1"/>
    </source>
</evidence>
<dbReference type="Pfam" id="PF17389">
    <property type="entry name" value="Bac_rhamnosid6H"/>
    <property type="match status" value="1"/>
</dbReference>
<dbReference type="STRING" id="196109.A0A136IL00"/>
<gene>
    <name evidence="2" type="ORF">Micbo1qcDRAFT_221777</name>
</gene>
<dbReference type="InterPro" id="IPR008928">
    <property type="entry name" value="6-hairpin_glycosidase_sf"/>
</dbReference>
<dbReference type="Gene3D" id="1.50.10.10">
    <property type="match status" value="1"/>
</dbReference>
<dbReference type="GO" id="GO:0005975">
    <property type="term" value="P:carbohydrate metabolic process"/>
    <property type="evidence" value="ECO:0007669"/>
    <property type="project" value="InterPro"/>
</dbReference>
<dbReference type="SUPFAM" id="SSF49785">
    <property type="entry name" value="Galactose-binding domain-like"/>
    <property type="match status" value="1"/>
</dbReference>
<proteinExistence type="predicted"/>
<dbReference type="EMBL" id="KQ964277">
    <property type="protein sequence ID" value="KXJ85636.1"/>
    <property type="molecule type" value="Genomic_DNA"/>
</dbReference>
<dbReference type="InParanoid" id="A0A136IL00"/>
<keyword evidence="2" id="KW-0378">Hydrolase</keyword>
<feature type="domain" description="Alpha-L-rhamnosidase six-hairpin glycosidase" evidence="1">
    <location>
        <begin position="374"/>
        <end position="637"/>
    </location>
</feature>
<organism evidence="2 3">
    <name type="scientific">Microdochium bolleyi</name>
    <dbReference type="NCBI Taxonomy" id="196109"/>
    <lineage>
        <taxon>Eukaryota</taxon>
        <taxon>Fungi</taxon>
        <taxon>Dikarya</taxon>
        <taxon>Ascomycota</taxon>
        <taxon>Pezizomycotina</taxon>
        <taxon>Sordariomycetes</taxon>
        <taxon>Xylariomycetidae</taxon>
        <taxon>Xylariales</taxon>
        <taxon>Microdochiaceae</taxon>
        <taxon>Microdochium</taxon>
    </lineage>
</organism>
<dbReference type="SUPFAM" id="SSF48208">
    <property type="entry name" value="Six-hairpin glycosidases"/>
    <property type="match status" value="1"/>
</dbReference>
<keyword evidence="3" id="KW-1185">Reference proteome</keyword>
<evidence type="ECO:0000313" key="3">
    <source>
        <dbReference type="Proteomes" id="UP000070501"/>
    </source>
</evidence>
<reference evidence="3" key="1">
    <citation type="submission" date="2016-02" db="EMBL/GenBank/DDBJ databases">
        <title>Draft genome sequence of Microdochium bolleyi, a fungal endophyte of beachgrass.</title>
        <authorList>
            <consortium name="DOE Joint Genome Institute"/>
            <person name="David A.S."/>
            <person name="May G."/>
            <person name="Haridas S."/>
            <person name="Lim J."/>
            <person name="Wang M."/>
            <person name="Labutti K."/>
            <person name="Lipzen A."/>
            <person name="Barry K."/>
            <person name="Grigoriev I.V."/>
        </authorList>
    </citation>
    <scope>NUCLEOTIDE SEQUENCE [LARGE SCALE GENOMIC DNA]</scope>
    <source>
        <strain evidence="3">J235TASD1</strain>
    </source>
</reference>
<dbReference type="OrthoDB" id="6503935at2759"/>
<dbReference type="Proteomes" id="UP000070501">
    <property type="component" value="Unassembled WGS sequence"/>
</dbReference>
<keyword evidence="2" id="KW-0326">Glycosidase</keyword>
<protein>
    <submittedName>
        <fullName evidence="2">Six-hairpin glycosidase-like protein</fullName>
    </submittedName>
</protein>